<keyword evidence="4" id="KW-1185">Reference proteome</keyword>
<evidence type="ECO:0000256" key="2">
    <source>
        <dbReference type="ARBA" id="ARBA00023121"/>
    </source>
</evidence>
<dbReference type="PANTHER" id="PTHR33434:SF2">
    <property type="entry name" value="FATTY ACID-BINDING PROTEIN TM_1468"/>
    <property type="match status" value="1"/>
</dbReference>
<gene>
    <name evidence="3" type="ORF">FC14_GL001834</name>
</gene>
<sequence>MQIALLTDSAAGLEPQLLKKYQVKVIPVPLEINGVRYYEDRDLNLEQYRDMLADKLVGSIAQVRVAELVKNLEQLVAQGYDTVLGICPAGGLSTLATHLQACSGQIAGLTIHAFDTQTIGRLQGQFVEASAEMIARGDDIQTILRKLGRMRRQLQTFIALTDLKSLQKQGYVSNGKSFLSKKILPLQTLGEINEQGQFEVFNTKRRAKNAYAELQSWIYANYDALEDRMQITIVGDYDNEAFRDHWVPNLRQDFPKAKLEFAQMGVATALTFGLNSILVSWGPRWQEFLTE</sequence>
<reference evidence="3 4" key="1">
    <citation type="journal article" date="2015" name="Genome Announc.">
        <title>Expanding the biotechnology potential of lactobacilli through comparative genomics of 213 strains and associated genera.</title>
        <authorList>
            <person name="Sun Z."/>
            <person name="Harris H.M."/>
            <person name="McCann A."/>
            <person name="Guo C."/>
            <person name="Argimon S."/>
            <person name="Zhang W."/>
            <person name="Yang X."/>
            <person name="Jeffery I.B."/>
            <person name="Cooney J.C."/>
            <person name="Kagawa T.F."/>
            <person name="Liu W."/>
            <person name="Song Y."/>
            <person name="Salvetti E."/>
            <person name="Wrobel A."/>
            <person name="Rasinkangas P."/>
            <person name="Parkhill J."/>
            <person name="Rea M.C."/>
            <person name="O'Sullivan O."/>
            <person name="Ritari J."/>
            <person name="Douillard F.P."/>
            <person name="Paul Ross R."/>
            <person name="Yang R."/>
            <person name="Briner A.E."/>
            <person name="Felis G.E."/>
            <person name="de Vos W.M."/>
            <person name="Barrangou R."/>
            <person name="Klaenhammer T.R."/>
            <person name="Caufield P.W."/>
            <person name="Cui Y."/>
            <person name="Zhang H."/>
            <person name="O'Toole P.W."/>
        </authorList>
    </citation>
    <scope>NUCLEOTIDE SEQUENCE [LARGE SCALE GENOMIC DNA]</scope>
    <source>
        <strain evidence="3 4">DSM 20509</strain>
    </source>
</reference>
<dbReference type="Gene3D" id="3.30.1180.10">
    <property type="match status" value="1"/>
</dbReference>
<dbReference type="InterPro" id="IPR003797">
    <property type="entry name" value="DegV"/>
</dbReference>
<dbReference type="PANTHER" id="PTHR33434">
    <property type="entry name" value="DEGV DOMAIN-CONTAINING PROTEIN DR_1986-RELATED"/>
    <property type="match status" value="1"/>
</dbReference>
<organism evidence="3 4">
    <name type="scientific">Ligilactobacillus agilis DSM 20509</name>
    <dbReference type="NCBI Taxonomy" id="1423718"/>
    <lineage>
        <taxon>Bacteria</taxon>
        <taxon>Bacillati</taxon>
        <taxon>Bacillota</taxon>
        <taxon>Bacilli</taxon>
        <taxon>Lactobacillales</taxon>
        <taxon>Lactobacillaceae</taxon>
        <taxon>Ligilactobacillus</taxon>
    </lineage>
</organism>
<name>A0A0R2ABL8_9LACO</name>
<dbReference type="PROSITE" id="PS51482">
    <property type="entry name" value="DEGV"/>
    <property type="match status" value="1"/>
</dbReference>
<dbReference type="OrthoDB" id="9775494at2"/>
<proteinExistence type="predicted"/>
<dbReference type="AlphaFoldDB" id="A0A0R2ABL8"/>
<dbReference type="EMBL" id="AYYP01000030">
    <property type="protein sequence ID" value="KRM64557.1"/>
    <property type="molecule type" value="Genomic_DNA"/>
</dbReference>
<dbReference type="Pfam" id="PF02645">
    <property type="entry name" value="DegV"/>
    <property type="match status" value="1"/>
</dbReference>
<comment type="caution">
    <text evidence="3">The sequence shown here is derived from an EMBL/GenBank/DDBJ whole genome shotgun (WGS) entry which is preliminary data.</text>
</comment>
<dbReference type="Proteomes" id="UP000051008">
    <property type="component" value="Unassembled WGS sequence"/>
</dbReference>
<accession>A0A0R2ABL8</accession>
<evidence type="ECO:0000313" key="3">
    <source>
        <dbReference type="EMBL" id="KRM64557.1"/>
    </source>
</evidence>
<keyword evidence="2" id="KW-0446">Lipid-binding</keyword>
<evidence type="ECO:0000313" key="4">
    <source>
        <dbReference type="Proteomes" id="UP000051008"/>
    </source>
</evidence>
<dbReference type="SUPFAM" id="SSF82549">
    <property type="entry name" value="DAK1/DegV-like"/>
    <property type="match status" value="1"/>
</dbReference>
<dbReference type="InterPro" id="IPR043168">
    <property type="entry name" value="DegV_C"/>
</dbReference>
<dbReference type="GO" id="GO:0008289">
    <property type="term" value="F:lipid binding"/>
    <property type="evidence" value="ECO:0007669"/>
    <property type="project" value="UniProtKB-KW"/>
</dbReference>
<comment type="function">
    <text evidence="1">May bind long-chain fatty acids, such as palmitate, and may play a role in lipid transport or fatty acid metabolism.</text>
</comment>
<evidence type="ECO:0000256" key="1">
    <source>
        <dbReference type="ARBA" id="ARBA00003238"/>
    </source>
</evidence>
<protein>
    <submittedName>
        <fullName evidence="3">DegV family protein</fullName>
    </submittedName>
</protein>
<dbReference type="PATRIC" id="fig|1423718.3.peg.1905"/>
<dbReference type="InterPro" id="IPR050270">
    <property type="entry name" value="DegV_domain_contain"/>
</dbReference>
<dbReference type="NCBIfam" id="TIGR00762">
    <property type="entry name" value="DegV"/>
    <property type="match status" value="1"/>
</dbReference>
<dbReference type="Gene3D" id="3.40.50.10170">
    <property type="match status" value="1"/>
</dbReference>
<dbReference type="RefSeq" id="WP_056976668.1">
    <property type="nucleotide sequence ID" value="NZ_AYYP01000030.1"/>
</dbReference>